<dbReference type="PANTHER" id="PTHR33693:SF1">
    <property type="entry name" value="TYPE-4 URACIL-DNA GLYCOSYLASE"/>
    <property type="match status" value="1"/>
</dbReference>
<keyword evidence="9" id="KW-0408">Iron</keyword>
<keyword evidence="10" id="KW-0411">Iron-sulfur</keyword>
<dbReference type="NCBIfam" id="TIGR00758">
    <property type="entry name" value="UDG_fam4"/>
    <property type="match status" value="1"/>
</dbReference>
<proteinExistence type="inferred from homology"/>
<dbReference type="PANTHER" id="PTHR33693">
    <property type="entry name" value="TYPE-5 URACIL-DNA GLYCOSYLASE"/>
    <property type="match status" value="1"/>
</dbReference>
<evidence type="ECO:0000256" key="6">
    <source>
        <dbReference type="ARBA" id="ARBA00022723"/>
    </source>
</evidence>
<keyword evidence="5" id="KW-0004">4Fe-4S</keyword>
<evidence type="ECO:0000256" key="9">
    <source>
        <dbReference type="ARBA" id="ARBA00023004"/>
    </source>
</evidence>
<reference evidence="13 14" key="1">
    <citation type="journal article" date="2021" name="Int. J. Syst. Evol. Microbiol.">
        <title>Characterization of a novel transitional group Rickettsia species (Rickettsia tillamookensis sp. nov.) from the western black-legged tick, Ixodes pacificus.</title>
        <authorList>
            <person name="Gauthier D.T."/>
            <person name="Karpathy S.E."/>
            <person name="Grizzard S.L."/>
            <person name="Batra D."/>
            <person name="Rowe L.A."/>
            <person name="Paddock C.D."/>
        </authorList>
    </citation>
    <scope>NUCLEOTIDE SEQUENCE [LARGE SCALE GENOMIC DNA]</scope>
    <source>
        <strain evidence="13 14">Tillamook 23</strain>
    </source>
</reference>
<dbReference type="EMBL" id="CP060138">
    <property type="protein sequence ID" value="QQV75758.1"/>
    <property type="molecule type" value="Genomic_DNA"/>
</dbReference>
<protein>
    <recommendedName>
        <fullName evidence="4">Type-4 uracil-DNA glycosylase</fullName>
        <ecNumber evidence="3">3.2.2.27</ecNumber>
    </recommendedName>
</protein>
<evidence type="ECO:0000256" key="8">
    <source>
        <dbReference type="ARBA" id="ARBA00022801"/>
    </source>
</evidence>
<evidence type="ECO:0000256" key="2">
    <source>
        <dbReference type="ARBA" id="ARBA00006521"/>
    </source>
</evidence>
<dbReference type="SMART" id="SM00987">
    <property type="entry name" value="UreE_C"/>
    <property type="match status" value="1"/>
</dbReference>
<sequence>MNNTLKWLSAIGVEYCCYEHPPKLKVSNNTKLQLNSQVYSCEMKGLDTKFNLEKSKESVSRGAERIINVQHPRSYKDDVDNFSSSTSIKPMPTKEAAFNMNDKIHDNITLARSLADKANNIEELKESLLNFKGCELEKFATNTVFGDGNLEAKIMLIGEAPGSTEDLKGIPFCGESGNLLDNMLHAIGISRKNNAYITNTVFWRPPANRQPTLEEVDICRPFVEKHIALISPKLIILVGSTAATSLLGKNSGITKIRQEYYFYTNKYLSAPIQTTAIFHPAYLLRQPMQKRTSWYDLLKIKEYLVSNRLLK</sequence>
<dbReference type="InterPro" id="IPR036895">
    <property type="entry name" value="Uracil-DNA_glycosylase-like_sf"/>
</dbReference>
<evidence type="ECO:0000256" key="10">
    <source>
        <dbReference type="ARBA" id="ARBA00023014"/>
    </source>
</evidence>
<keyword evidence="6" id="KW-0479">Metal-binding</keyword>
<evidence type="ECO:0000313" key="14">
    <source>
        <dbReference type="Proteomes" id="UP000595296"/>
    </source>
</evidence>
<dbReference type="InterPro" id="IPR005273">
    <property type="entry name" value="Ura-DNA_glyco_family4"/>
</dbReference>
<evidence type="ECO:0000256" key="11">
    <source>
        <dbReference type="ARBA" id="ARBA00023204"/>
    </source>
</evidence>
<evidence type="ECO:0000256" key="1">
    <source>
        <dbReference type="ARBA" id="ARBA00001400"/>
    </source>
</evidence>
<keyword evidence="11" id="KW-0234">DNA repair</keyword>
<dbReference type="InterPro" id="IPR005122">
    <property type="entry name" value="Uracil-DNA_glycosylase-like"/>
</dbReference>
<dbReference type="InterPro" id="IPR051536">
    <property type="entry name" value="UDG_Type-4/5"/>
</dbReference>
<evidence type="ECO:0000256" key="7">
    <source>
        <dbReference type="ARBA" id="ARBA00022763"/>
    </source>
</evidence>
<dbReference type="EC" id="3.2.2.27" evidence="3"/>
<evidence type="ECO:0000256" key="4">
    <source>
        <dbReference type="ARBA" id="ARBA00019403"/>
    </source>
</evidence>
<comment type="catalytic activity">
    <reaction evidence="1">
        <text>Hydrolyzes single-stranded DNA or mismatched double-stranded DNA and polynucleotides, releasing free uracil.</text>
        <dbReference type="EC" id="3.2.2.27"/>
    </reaction>
</comment>
<organism evidence="13 14">
    <name type="scientific">Rickettsia tillamookensis</name>
    <dbReference type="NCBI Taxonomy" id="2761623"/>
    <lineage>
        <taxon>Bacteria</taxon>
        <taxon>Pseudomonadati</taxon>
        <taxon>Pseudomonadota</taxon>
        <taxon>Alphaproteobacteria</taxon>
        <taxon>Rickettsiales</taxon>
        <taxon>Rickettsiaceae</taxon>
        <taxon>Rickettsieae</taxon>
        <taxon>Rickettsia</taxon>
        <taxon>spotted fever group</taxon>
    </lineage>
</organism>
<dbReference type="NCBIfam" id="TIGR03776">
    <property type="entry name" value="RPE5"/>
    <property type="match status" value="1"/>
</dbReference>
<feature type="domain" description="Uracil-DNA glycosylase-like" evidence="12">
    <location>
        <begin position="145"/>
        <end position="298"/>
    </location>
</feature>
<evidence type="ECO:0000256" key="5">
    <source>
        <dbReference type="ARBA" id="ARBA00022485"/>
    </source>
</evidence>
<dbReference type="Gene3D" id="3.40.470.10">
    <property type="entry name" value="Uracil-DNA glycosylase-like domain"/>
    <property type="match status" value="1"/>
</dbReference>
<gene>
    <name evidence="13" type="ORF">H6P87_01324</name>
</gene>
<comment type="similarity">
    <text evidence="2">Belongs to the uracil-DNA glycosylase (UDG) superfamily. Type 4 (UDGa) family.</text>
</comment>
<dbReference type="Pfam" id="PF03167">
    <property type="entry name" value="UDG"/>
    <property type="match status" value="1"/>
</dbReference>
<keyword evidence="14" id="KW-1185">Reference proteome</keyword>
<evidence type="ECO:0000313" key="13">
    <source>
        <dbReference type="EMBL" id="QQV75758.1"/>
    </source>
</evidence>
<dbReference type="Proteomes" id="UP000595296">
    <property type="component" value="Chromosome"/>
</dbReference>
<accession>A0A9E6MJD8</accession>
<dbReference type="InterPro" id="IPR022438">
    <property type="entry name" value="RPE5"/>
</dbReference>
<name>A0A9E6MJD8_9RICK</name>
<evidence type="ECO:0000256" key="3">
    <source>
        <dbReference type="ARBA" id="ARBA00012030"/>
    </source>
</evidence>
<keyword evidence="8" id="KW-0378">Hydrolase</keyword>
<evidence type="ECO:0000259" key="12">
    <source>
        <dbReference type="SMART" id="SM00986"/>
    </source>
</evidence>
<dbReference type="CDD" id="cd10030">
    <property type="entry name" value="UDG-F4_TTUDGA_SPO1dp_like"/>
    <property type="match status" value="1"/>
</dbReference>
<keyword evidence="7" id="KW-0227">DNA damage</keyword>
<dbReference type="SMART" id="SM00986">
    <property type="entry name" value="UDG"/>
    <property type="match status" value="1"/>
</dbReference>
<dbReference type="SUPFAM" id="SSF52141">
    <property type="entry name" value="Uracil-DNA glycosylase-like"/>
    <property type="match status" value="1"/>
</dbReference>